<feature type="transmembrane region" description="Helical" evidence="2">
    <location>
        <begin position="342"/>
        <end position="366"/>
    </location>
</feature>
<feature type="region of interest" description="Disordered" evidence="1">
    <location>
        <begin position="177"/>
        <end position="234"/>
    </location>
</feature>
<feature type="transmembrane region" description="Helical" evidence="2">
    <location>
        <begin position="634"/>
        <end position="653"/>
    </location>
</feature>
<dbReference type="SUPFAM" id="SSF48097">
    <property type="entry name" value="Regulator of G-protein signaling, RGS"/>
    <property type="match status" value="1"/>
</dbReference>
<feature type="compositionally biased region" description="Basic and acidic residues" evidence="1">
    <location>
        <begin position="52"/>
        <end position="67"/>
    </location>
</feature>
<feature type="region of interest" description="Disordered" evidence="1">
    <location>
        <begin position="561"/>
        <end position="582"/>
    </location>
</feature>
<protein>
    <recommendedName>
        <fullName evidence="3">RGS domain-containing protein</fullName>
    </recommendedName>
</protein>
<name>A0A8K0NK37_9TREE</name>
<dbReference type="InterPro" id="IPR036305">
    <property type="entry name" value="RGS_sf"/>
</dbReference>
<feature type="compositionally biased region" description="Polar residues" evidence="1">
    <location>
        <begin position="1"/>
        <end position="11"/>
    </location>
</feature>
<keyword evidence="2" id="KW-1133">Transmembrane helix</keyword>
<evidence type="ECO:0000313" key="4">
    <source>
        <dbReference type="EMBL" id="KAG7527408.1"/>
    </source>
</evidence>
<feature type="compositionally biased region" description="Basic and acidic residues" evidence="1">
    <location>
        <begin position="414"/>
        <end position="433"/>
    </location>
</feature>
<feature type="compositionally biased region" description="Basic and acidic residues" evidence="1">
    <location>
        <begin position="15"/>
        <end position="24"/>
    </location>
</feature>
<evidence type="ECO:0000256" key="2">
    <source>
        <dbReference type="SAM" id="Phobius"/>
    </source>
</evidence>
<organism evidence="4 5">
    <name type="scientific">Filobasidium floriforme</name>
    <dbReference type="NCBI Taxonomy" id="5210"/>
    <lineage>
        <taxon>Eukaryota</taxon>
        <taxon>Fungi</taxon>
        <taxon>Dikarya</taxon>
        <taxon>Basidiomycota</taxon>
        <taxon>Agaricomycotina</taxon>
        <taxon>Tremellomycetes</taxon>
        <taxon>Filobasidiales</taxon>
        <taxon>Filobasidiaceae</taxon>
        <taxon>Filobasidium</taxon>
    </lineage>
</organism>
<feature type="compositionally biased region" description="Polar residues" evidence="1">
    <location>
        <begin position="177"/>
        <end position="186"/>
    </location>
</feature>
<reference evidence="4" key="1">
    <citation type="submission" date="2020-04" db="EMBL/GenBank/DDBJ databases">
        <title>Analysis of mating type loci in Filobasidium floriforme.</title>
        <authorList>
            <person name="Nowrousian M."/>
        </authorList>
    </citation>
    <scope>NUCLEOTIDE SEQUENCE</scope>
    <source>
        <strain evidence="4">CBS 6242</strain>
    </source>
</reference>
<dbReference type="Proteomes" id="UP000812966">
    <property type="component" value="Unassembled WGS sequence"/>
</dbReference>
<dbReference type="PANTHER" id="PTHR39466">
    <property type="entry name" value="RGS DOMAIN-CONTAINING PROTEIN"/>
    <property type="match status" value="1"/>
</dbReference>
<evidence type="ECO:0000256" key="1">
    <source>
        <dbReference type="SAM" id="MobiDB-lite"/>
    </source>
</evidence>
<dbReference type="Gene3D" id="1.10.167.10">
    <property type="entry name" value="Regulator of G-protein Signalling 4, domain 2"/>
    <property type="match status" value="1"/>
</dbReference>
<comment type="caution">
    <text evidence="4">The sequence shown here is derived from an EMBL/GenBank/DDBJ whole genome shotgun (WGS) entry which is preliminary data.</text>
</comment>
<accession>A0A8K0NK37</accession>
<keyword evidence="5" id="KW-1185">Reference proteome</keyword>
<feature type="region of interest" description="Disordered" evidence="1">
    <location>
        <begin position="414"/>
        <end position="505"/>
    </location>
</feature>
<dbReference type="InterPro" id="IPR016137">
    <property type="entry name" value="RGS"/>
</dbReference>
<keyword evidence="2" id="KW-0812">Transmembrane</keyword>
<evidence type="ECO:0000313" key="5">
    <source>
        <dbReference type="Proteomes" id="UP000812966"/>
    </source>
</evidence>
<feature type="region of interest" description="Disordered" evidence="1">
    <location>
        <begin position="1"/>
        <end position="68"/>
    </location>
</feature>
<dbReference type="EMBL" id="JABELV010000297">
    <property type="protein sequence ID" value="KAG7527408.1"/>
    <property type="molecule type" value="Genomic_DNA"/>
</dbReference>
<dbReference type="AlphaFoldDB" id="A0A8K0NK37"/>
<keyword evidence="2" id="KW-0472">Membrane</keyword>
<feature type="compositionally biased region" description="Polar residues" evidence="1">
    <location>
        <begin position="211"/>
        <end position="234"/>
    </location>
</feature>
<dbReference type="PANTHER" id="PTHR39466:SF1">
    <property type="entry name" value="RGS DOMAIN-CONTAINING PROTEIN"/>
    <property type="match status" value="1"/>
</dbReference>
<proteinExistence type="predicted"/>
<dbReference type="InterPro" id="IPR044926">
    <property type="entry name" value="RGS_subdomain_2"/>
</dbReference>
<feature type="domain" description="RGS" evidence="3">
    <location>
        <begin position="263"/>
        <end position="330"/>
    </location>
</feature>
<feature type="compositionally biased region" description="Polar residues" evidence="1">
    <location>
        <begin position="495"/>
        <end position="505"/>
    </location>
</feature>
<evidence type="ECO:0000259" key="3">
    <source>
        <dbReference type="Pfam" id="PF00615"/>
    </source>
</evidence>
<gene>
    <name evidence="4" type="ORF">FFLO_06964</name>
</gene>
<sequence>MTSSAPLQSGASLHDLVDPDETRRQTTASLDPFLTNPMLVSGEHKHGHGRSSTHESGDGPQKNRDNHMPILDGLAKRLGSKALEKVTLDEVLEGGSCSPISFREFQNFITHKEYTIENLLFIIWFRSYQRRFQRLSEEERKKVDVPSGKLGEVGGPFGHLRRNMGMGGRRKTLTLTLGSRSISSGQAEGDDYEQRERRSSSIPLQSIFRRTGSSSTQTQNTDLQTSPTPSQSALPATLTISSTINTDPNSPSSTYLPQIHPADQPMRQEAERAFRTFLVPGAERELNVTDEMRTRCKVALEGSTHPEVFLPVYKEIYGFLEMQTLPHFLSYAQTNVNLPKQIFWYGVGLTDIAISVLILVLMVVLLPGKSFAWRLPRLVSVLFASFGAMQTYSAWRGFCTQVWGRASRQLHPWEMESKEEREARQADPRRGSVDLEGGAWVNPWADDPPAPTSPIEKGSTEIDEGVWLPTFGNQGPNVLDRQGDRDDPLDPLSAGSGSNPVHQDNLDQALSTHSWDGPAPRLAMGYSVGDMSDISPWDEPPGQTTIGNTNSNTHLIFPVSEKEDNEGSASSSAVQRRRSAGMQQSTLLRRLLRENKNNADEVTACLRKPPVFGDEIVLVDERVIRLHKQVVRDILVVGAVWGLVWMAICLAIPTN</sequence>
<dbReference type="Pfam" id="PF00615">
    <property type="entry name" value="RGS"/>
    <property type="match status" value="1"/>
</dbReference>